<protein>
    <recommendedName>
        <fullName evidence="3">histidine kinase</fullName>
        <ecNumber evidence="3">2.7.13.3</ecNumber>
    </recommendedName>
</protein>
<dbReference type="SUPFAM" id="SSF55874">
    <property type="entry name" value="ATPase domain of HSP90 chaperone/DNA topoisomerase II/histidine kinase"/>
    <property type="match status" value="1"/>
</dbReference>
<keyword evidence="8 11" id="KW-1133">Transmembrane helix</keyword>
<dbReference type="InterPro" id="IPR005467">
    <property type="entry name" value="His_kinase_dom"/>
</dbReference>
<evidence type="ECO:0000256" key="10">
    <source>
        <dbReference type="SAM" id="Coils"/>
    </source>
</evidence>
<evidence type="ECO:0000256" key="5">
    <source>
        <dbReference type="ARBA" id="ARBA00022679"/>
    </source>
</evidence>
<dbReference type="InterPro" id="IPR036097">
    <property type="entry name" value="HisK_dim/P_sf"/>
</dbReference>
<evidence type="ECO:0000256" key="6">
    <source>
        <dbReference type="ARBA" id="ARBA00022692"/>
    </source>
</evidence>
<dbReference type="Gene3D" id="3.30.565.10">
    <property type="entry name" value="Histidine kinase-like ATPase, C-terminal domain"/>
    <property type="match status" value="1"/>
</dbReference>
<feature type="domain" description="Histidine kinase" evidence="12">
    <location>
        <begin position="208"/>
        <end position="397"/>
    </location>
</feature>
<evidence type="ECO:0000256" key="8">
    <source>
        <dbReference type="ARBA" id="ARBA00022989"/>
    </source>
</evidence>
<sequence>MSIRRKVSILFVISLILMITIGLWIDKINSQRIENLVKDKYLKISNEIFLSIDDKENIEQILKKYRLQKLDKLQDKNFKPIYQKKHTFGFILILQSSFRDEFIIHIKYLDDEYILKSEDERSLNEKLTLNILVFLDIFVLVAIFLYILKLLSPLKKITKEIDDFSKGNLSTRVNISSKDEMGALANTFNTMAKNLEELIKTREDLLRDIGHELRTPIAKGRFVIEKFEDSNNKELLKKIFLDLESLTNELIELERLNSSKLQLSTFTCETLILEALNKLYLKEESNIEIDIIDNFKIEADLEYLAIALKNLIDNALKYANKYPIKIESYKNKIVVKNMGKKLSKEISYYLKPFTQESSNRDGFGLGLSIVTKILKKHNFVLEYSYEDGTNIFAICTK</sequence>
<dbReference type="Pfam" id="PF00672">
    <property type="entry name" value="HAMP"/>
    <property type="match status" value="1"/>
</dbReference>
<keyword evidence="15" id="KW-1185">Reference proteome</keyword>
<dbReference type="RefSeq" id="WP_129085891.1">
    <property type="nucleotide sequence ID" value="NZ_CP053836.1"/>
</dbReference>
<organism evidence="14 15">
    <name type="scientific">Halarcobacter ebronensis</name>
    <dbReference type="NCBI Taxonomy" id="1462615"/>
    <lineage>
        <taxon>Bacteria</taxon>
        <taxon>Pseudomonadati</taxon>
        <taxon>Campylobacterota</taxon>
        <taxon>Epsilonproteobacteria</taxon>
        <taxon>Campylobacterales</taxon>
        <taxon>Arcobacteraceae</taxon>
        <taxon>Halarcobacter</taxon>
    </lineage>
</organism>
<dbReference type="EC" id="2.7.13.3" evidence="3"/>
<dbReference type="CDD" id="cd00082">
    <property type="entry name" value="HisKA"/>
    <property type="match status" value="1"/>
</dbReference>
<keyword evidence="9 11" id="KW-0472">Membrane</keyword>
<dbReference type="SUPFAM" id="SSF47384">
    <property type="entry name" value="Homodimeric domain of signal transducing histidine kinase"/>
    <property type="match status" value="1"/>
</dbReference>
<dbReference type="InterPro" id="IPR003661">
    <property type="entry name" value="HisK_dim/P_dom"/>
</dbReference>
<dbReference type="CDD" id="cd06225">
    <property type="entry name" value="HAMP"/>
    <property type="match status" value="1"/>
</dbReference>
<proteinExistence type="predicted"/>
<dbReference type="NCBIfam" id="NF038389">
    <property type="entry name" value="ArsS_fam_HK"/>
    <property type="match status" value="1"/>
</dbReference>
<keyword evidence="4" id="KW-0597">Phosphoprotein</keyword>
<feature type="transmembrane region" description="Helical" evidence="11">
    <location>
        <begin position="7"/>
        <end position="25"/>
    </location>
</feature>
<dbReference type="InterPro" id="IPR003594">
    <property type="entry name" value="HATPase_dom"/>
</dbReference>
<reference evidence="14 15" key="1">
    <citation type="submission" date="2017-10" db="EMBL/GenBank/DDBJ databases">
        <title>Genomics of the genus Arcobacter.</title>
        <authorList>
            <person name="Perez-Cataluna A."/>
            <person name="Figueras M.J."/>
        </authorList>
    </citation>
    <scope>NUCLEOTIDE SEQUENCE [LARGE SCALE GENOMIC DNA]</scope>
    <source>
        <strain evidence="14 15">CECT 8441</strain>
    </source>
</reference>
<feature type="domain" description="HAMP" evidence="13">
    <location>
        <begin position="148"/>
        <end position="200"/>
    </location>
</feature>
<dbReference type="PANTHER" id="PTHR45528:SF12">
    <property type="entry name" value="SENSOR HISTIDINE KINASE ARSS"/>
    <property type="match status" value="1"/>
</dbReference>
<dbReference type="InterPro" id="IPR036890">
    <property type="entry name" value="HATPase_C_sf"/>
</dbReference>
<dbReference type="SUPFAM" id="SSF158472">
    <property type="entry name" value="HAMP domain-like"/>
    <property type="match status" value="1"/>
</dbReference>
<dbReference type="SMART" id="SM00388">
    <property type="entry name" value="HisKA"/>
    <property type="match status" value="1"/>
</dbReference>
<evidence type="ECO:0000259" key="12">
    <source>
        <dbReference type="PROSITE" id="PS50109"/>
    </source>
</evidence>
<comment type="subcellular location">
    <subcellularLocation>
        <location evidence="2">Membrane</location>
        <topology evidence="2">Multi-pass membrane protein</topology>
    </subcellularLocation>
</comment>
<evidence type="ECO:0000256" key="3">
    <source>
        <dbReference type="ARBA" id="ARBA00012438"/>
    </source>
</evidence>
<dbReference type="AlphaFoldDB" id="A0A4Q1ARQ2"/>
<evidence type="ECO:0000256" key="2">
    <source>
        <dbReference type="ARBA" id="ARBA00004141"/>
    </source>
</evidence>
<dbReference type="InterPro" id="IPR047994">
    <property type="entry name" value="ArsS-like"/>
</dbReference>
<evidence type="ECO:0000256" key="4">
    <source>
        <dbReference type="ARBA" id="ARBA00022553"/>
    </source>
</evidence>
<dbReference type="InterPro" id="IPR003660">
    <property type="entry name" value="HAMP_dom"/>
</dbReference>
<dbReference type="PROSITE" id="PS50885">
    <property type="entry name" value="HAMP"/>
    <property type="match status" value="1"/>
</dbReference>
<evidence type="ECO:0000256" key="7">
    <source>
        <dbReference type="ARBA" id="ARBA00022777"/>
    </source>
</evidence>
<dbReference type="GO" id="GO:0000155">
    <property type="term" value="F:phosphorelay sensor kinase activity"/>
    <property type="evidence" value="ECO:0007669"/>
    <property type="project" value="InterPro"/>
</dbReference>
<evidence type="ECO:0000256" key="11">
    <source>
        <dbReference type="SAM" id="Phobius"/>
    </source>
</evidence>
<dbReference type="PANTHER" id="PTHR45528">
    <property type="entry name" value="SENSOR HISTIDINE KINASE CPXA"/>
    <property type="match status" value="1"/>
</dbReference>
<accession>A0A4Q1ARQ2</accession>
<comment type="caution">
    <text evidence="14">The sequence shown here is derived from an EMBL/GenBank/DDBJ whole genome shotgun (WGS) entry which is preliminary data.</text>
</comment>
<dbReference type="Gene3D" id="1.10.8.500">
    <property type="entry name" value="HAMP domain in histidine kinase"/>
    <property type="match status" value="1"/>
</dbReference>
<evidence type="ECO:0000256" key="9">
    <source>
        <dbReference type="ARBA" id="ARBA00023136"/>
    </source>
</evidence>
<gene>
    <name evidence="14" type="ORF">CRV07_00475</name>
</gene>
<dbReference type="SMART" id="SM00387">
    <property type="entry name" value="HATPase_c"/>
    <property type="match status" value="1"/>
</dbReference>
<comment type="catalytic activity">
    <reaction evidence="1">
        <text>ATP + protein L-histidine = ADP + protein N-phospho-L-histidine.</text>
        <dbReference type="EC" id="2.7.13.3"/>
    </reaction>
</comment>
<evidence type="ECO:0000259" key="13">
    <source>
        <dbReference type="PROSITE" id="PS50885"/>
    </source>
</evidence>
<dbReference type="Pfam" id="PF02518">
    <property type="entry name" value="HATPase_c"/>
    <property type="match status" value="1"/>
</dbReference>
<keyword evidence="6 11" id="KW-0812">Transmembrane</keyword>
<dbReference type="GO" id="GO:0016020">
    <property type="term" value="C:membrane"/>
    <property type="evidence" value="ECO:0007669"/>
    <property type="project" value="UniProtKB-SubCell"/>
</dbReference>
<dbReference type="PROSITE" id="PS50109">
    <property type="entry name" value="HIS_KIN"/>
    <property type="match status" value="1"/>
</dbReference>
<keyword evidence="7 14" id="KW-0418">Kinase</keyword>
<dbReference type="SMART" id="SM00304">
    <property type="entry name" value="HAMP"/>
    <property type="match status" value="1"/>
</dbReference>
<dbReference type="EMBL" id="PDKK01000001">
    <property type="protein sequence ID" value="RXK08314.1"/>
    <property type="molecule type" value="Genomic_DNA"/>
</dbReference>
<evidence type="ECO:0000313" key="15">
    <source>
        <dbReference type="Proteomes" id="UP000289758"/>
    </source>
</evidence>
<evidence type="ECO:0000256" key="1">
    <source>
        <dbReference type="ARBA" id="ARBA00000085"/>
    </source>
</evidence>
<name>A0A4Q1ARQ2_9BACT</name>
<dbReference type="InterPro" id="IPR050398">
    <property type="entry name" value="HssS/ArlS-like"/>
</dbReference>
<evidence type="ECO:0000313" key="14">
    <source>
        <dbReference type="EMBL" id="RXK08314.1"/>
    </source>
</evidence>
<feature type="coiled-coil region" evidence="10">
    <location>
        <begin position="236"/>
        <end position="263"/>
    </location>
</feature>
<dbReference type="Proteomes" id="UP000289758">
    <property type="component" value="Unassembled WGS sequence"/>
</dbReference>
<feature type="transmembrane region" description="Helical" evidence="11">
    <location>
        <begin position="127"/>
        <end position="148"/>
    </location>
</feature>
<dbReference type="Gene3D" id="1.10.287.130">
    <property type="match status" value="1"/>
</dbReference>
<keyword evidence="10" id="KW-0175">Coiled coil</keyword>
<keyword evidence="5" id="KW-0808">Transferase</keyword>
<dbReference type="OrthoDB" id="9812241at2"/>